<proteinExistence type="predicted"/>
<protein>
    <submittedName>
        <fullName evidence="1">Uncharacterized protein</fullName>
    </submittedName>
</protein>
<dbReference type="PATRIC" id="fig|997894.4.peg.2089"/>
<sequence>MNAVIKIETYKSGKCLSIYVDDKPDVNELVITLIEAGFIVNYEPRYTSEYYEGCFLYGDENAIKICCK</sequence>
<comment type="caution">
    <text evidence="1">The sequence shown here is derived from an EMBL/GenBank/DDBJ whole genome shotgun (WGS) entry which is preliminary data.</text>
</comment>
<gene>
    <name evidence="1" type="ORF">HMPREF1085_01964</name>
</gene>
<dbReference type="OrthoDB" id="2065281at2"/>
<accession>R0C3P8</accession>
<organism evidence="1 2">
    <name type="scientific">Enterocloster bolteae 90A9</name>
    <dbReference type="NCBI Taxonomy" id="997894"/>
    <lineage>
        <taxon>Bacteria</taxon>
        <taxon>Bacillati</taxon>
        <taxon>Bacillota</taxon>
        <taxon>Clostridia</taxon>
        <taxon>Lachnospirales</taxon>
        <taxon>Lachnospiraceae</taxon>
        <taxon>Enterocloster</taxon>
    </lineage>
</organism>
<dbReference type="EMBL" id="AGYH01000004">
    <property type="protein sequence ID" value="ENZ51769.1"/>
    <property type="molecule type" value="Genomic_DNA"/>
</dbReference>
<keyword evidence="2" id="KW-1185">Reference proteome</keyword>
<evidence type="ECO:0000313" key="2">
    <source>
        <dbReference type="Proteomes" id="UP000013126"/>
    </source>
</evidence>
<dbReference type="Proteomes" id="UP000013126">
    <property type="component" value="Unassembled WGS sequence"/>
</dbReference>
<evidence type="ECO:0000313" key="1">
    <source>
        <dbReference type="EMBL" id="ENZ51769.1"/>
    </source>
</evidence>
<dbReference type="HOGENOM" id="CLU_2786448_0_0_9"/>
<dbReference type="RefSeq" id="WP_002575261.1">
    <property type="nucleotide sequence ID" value="NZ_KB851182.1"/>
</dbReference>
<dbReference type="GeneID" id="23113064"/>
<name>R0C3P8_9FIRM</name>
<reference evidence="1 2" key="1">
    <citation type="submission" date="2013-01" db="EMBL/GenBank/DDBJ databases">
        <title>The Genome Sequence of Clostridium bolteae 90A9.</title>
        <authorList>
            <consortium name="The Broad Institute Genome Sequencing Platform"/>
            <person name="Earl A."/>
            <person name="Ward D."/>
            <person name="Feldgarden M."/>
            <person name="Gevers D."/>
            <person name="Courvalin P."/>
            <person name="Lambert T."/>
            <person name="Walker B."/>
            <person name="Young S.K."/>
            <person name="Zeng Q."/>
            <person name="Gargeya S."/>
            <person name="Fitzgerald M."/>
            <person name="Haas B."/>
            <person name="Abouelleil A."/>
            <person name="Alvarado L."/>
            <person name="Arachchi H.M."/>
            <person name="Berlin A.M."/>
            <person name="Chapman S.B."/>
            <person name="Dewar J."/>
            <person name="Goldberg J."/>
            <person name="Griggs A."/>
            <person name="Gujja S."/>
            <person name="Hansen M."/>
            <person name="Howarth C."/>
            <person name="Imamovic A."/>
            <person name="Larimer J."/>
            <person name="McCowan C."/>
            <person name="Murphy C."/>
            <person name="Neiman D."/>
            <person name="Pearson M."/>
            <person name="Priest M."/>
            <person name="Roberts A."/>
            <person name="Saif S."/>
            <person name="Shea T."/>
            <person name="Sisk P."/>
            <person name="Sykes S."/>
            <person name="Wortman J."/>
            <person name="Nusbaum C."/>
            <person name="Birren B."/>
        </authorList>
    </citation>
    <scope>NUCLEOTIDE SEQUENCE [LARGE SCALE GENOMIC DNA]</scope>
    <source>
        <strain evidence="1 2">90A9</strain>
    </source>
</reference>
<dbReference type="AlphaFoldDB" id="R0C3P8"/>